<evidence type="ECO:0000256" key="1">
    <source>
        <dbReference type="ARBA" id="ARBA00004613"/>
    </source>
</evidence>
<feature type="region of interest" description="Disordered" evidence="8">
    <location>
        <begin position="581"/>
        <end position="616"/>
    </location>
</feature>
<keyword evidence="3" id="KW-0964">Secreted</keyword>
<reference evidence="13" key="2">
    <citation type="journal article" date="2014" name="Nat. Commun.">
        <title>The cavefish genome reveals candidate genes for eye loss.</title>
        <authorList>
            <person name="McGaugh S.E."/>
            <person name="Gross J.B."/>
            <person name="Aken B."/>
            <person name="Blin M."/>
            <person name="Borowsky R."/>
            <person name="Chalopin D."/>
            <person name="Hinaux H."/>
            <person name="Jeffery W.R."/>
            <person name="Keene A."/>
            <person name="Ma L."/>
            <person name="Minx P."/>
            <person name="Murphy D."/>
            <person name="O'Quin K.E."/>
            <person name="Retaux S."/>
            <person name="Rohner N."/>
            <person name="Searle S.M."/>
            <person name="Stahl B.A."/>
            <person name="Tabin C."/>
            <person name="Volff J.N."/>
            <person name="Yoshizawa M."/>
            <person name="Warren W.C."/>
        </authorList>
    </citation>
    <scope>NUCLEOTIDE SEQUENCE [LARGE SCALE GENOMIC DNA]</scope>
    <source>
        <strain evidence="13">female</strain>
    </source>
</reference>
<organism evidence="12 13">
    <name type="scientific">Astyanax mexicanus</name>
    <name type="common">Blind cave fish</name>
    <name type="synonym">Astyanax fasciatus mexicanus</name>
    <dbReference type="NCBI Taxonomy" id="7994"/>
    <lineage>
        <taxon>Eukaryota</taxon>
        <taxon>Metazoa</taxon>
        <taxon>Chordata</taxon>
        <taxon>Craniata</taxon>
        <taxon>Vertebrata</taxon>
        <taxon>Euteleostomi</taxon>
        <taxon>Actinopterygii</taxon>
        <taxon>Neopterygii</taxon>
        <taxon>Teleostei</taxon>
        <taxon>Ostariophysi</taxon>
        <taxon>Characiformes</taxon>
        <taxon>Characoidei</taxon>
        <taxon>Acestrorhamphidae</taxon>
        <taxon>Acestrorhamphinae</taxon>
        <taxon>Astyanax</taxon>
    </lineage>
</organism>
<dbReference type="Gene3D" id="3.40.50.410">
    <property type="entry name" value="von Willebrand factor, type A domain"/>
    <property type="match status" value="1"/>
</dbReference>
<evidence type="ECO:0000256" key="2">
    <source>
        <dbReference type="ARBA" id="ARBA00010158"/>
    </source>
</evidence>
<feature type="compositionally biased region" description="Polar residues" evidence="8">
    <location>
        <begin position="645"/>
        <end position="654"/>
    </location>
</feature>
<dbReference type="InterPro" id="IPR050934">
    <property type="entry name" value="ITIH"/>
</dbReference>
<keyword evidence="4" id="KW-0646">Protease inhibitor</keyword>
<dbReference type="InParanoid" id="A0A3B1IEB0"/>
<comment type="similarity">
    <text evidence="2">Belongs to the ITIH family.</text>
</comment>
<dbReference type="SUPFAM" id="SSF53300">
    <property type="entry name" value="vWA-like"/>
    <property type="match status" value="1"/>
</dbReference>
<dbReference type="Proteomes" id="UP000018467">
    <property type="component" value="Unassembled WGS sequence"/>
</dbReference>
<evidence type="ECO:0000256" key="7">
    <source>
        <dbReference type="ARBA" id="ARBA00023180"/>
    </source>
</evidence>
<feature type="domain" description="VIT" evidence="11">
    <location>
        <begin position="15"/>
        <end position="144"/>
    </location>
</feature>
<feature type="compositionally biased region" description="Basic and acidic residues" evidence="8">
    <location>
        <begin position="587"/>
        <end position="600"/>
    </location>
</feature>
<dbReference type="InterPro" id="IPR013694">
    <property type="entry name" value="VIT"/>
</dbReference>
<dbReference type="Bgee" id="ENSAMXG00000034856">
    <property type="expression patterns" value="Expressed in zone of skin and 14 other cell types or tissues"/>
</dbReference>
<evidence type="ECO:0000259" key="10">
    <source>
        <dbReference type="PROSITE" id="PS50234"/>
    </source>
</evidence>
<feature type="chain" id="PRO_5017455807" evidence="9">
    <location>
        <begin position="24"/>
        <end position="954"/>
    </location>
</feature>
<dbReference type="GeneTree" id="ENSGT00940000154554"/>
<keyword evidence="7" id="KW-0325">Glycoprotein</keyword>
<reference evidence="13" key="1">
    <citation type="submission" date="2013-03" db="EMBL/GenBank/DDBJ databases">
        <authorList>
            <person name="Jeffery W."/>
            <person name="Warren W."/>
            <person name="Wilson R.K."/>
        </authorList>
    </citation>
    <scope>NUCLEOTIDE SEQUENCE</scope>
    <source>
        <strain evidence="13">female</strain>
    </source>
</reference>
<dbReference type="PROSITE" id="PS51468">
    <property type="entry name" value="VIT"/>
    <property type="match status" value="1"/>
</dbReference>
<accession>A0A3B1IEB0</accession>
<reference evidence="12" key="4">
    <citation type="submission" date="2025-09" db="UniProtKB">
        <authorList>
            <consortium name="Ensembl"/>
        </authorList>
    </citation>
    <scope>IDENTIFICATION</scope>
</reference>
<feature type="domain" description="VWFA" evidence="10">
    <location>
        <begin position="270"/>
        <end position="448"/>
    </location>
</feature>
<dbReference type="InterPro" id="IPR036465">
    <property type="entry name" value="vWFA_dom_sf"/>
</dbReference>
<dbReference type="CDD" id="cd01461">
    <property type="entry name" value="vWA_interalpha_trypsin_inhibitor"/>
    <property type="match status" value="1"/>
</dbReference>
<proteinExistence type="inferred from homology"/>
<evidence type="ECO:0000256" key="5">
    <source>
        <dbReference type="ARBA" id="ARBA00022729"/>
    </source>
</evidence>
<evidence type="ECO:0000256" key="6">
    <source>
        <dbReference type="ARBA" id="ARBA00022900"/>
    </source>
</evidence>
<dbReference type="Ensembl" id="ENSAMXT00000034965.1">
    <property type="protein sequence ID" value="ENSAMXP00000028263.1"/>
    <property type="gene ID" value="ENSAMXG00000034856.1"/>
</dbReference>
<evidence type="ECO:0000313" key="13">
    <source>
        <dbReference type="Proteomes" id="UP000018467"/>
    </source>
</evidence>
<evidence type="ECO:0000256" key="4">
    <source>
        <dbReference type="ARBA" id="ARBA00022690"/>
    </source>
</evidence>
<dbReference type="STRING" id="7994.ENSAMXP00000028263"/>
<evidence type="ECO:0000313" key="12">
    <source>
        <dbReference type="Ensembl" id="ENSAMXP00000028263.1"/>
    </source>
</evidence>
<comment type="subcellular location">
    <subcellularLocation>
        <location evidence="1">Secreted</location>
    </subcellularLocation>
</comment>
<protein>
    <submittedName>
        <fullName evidence="12">Inter-alpha-trypsin inhibitor heavy chain H3-like</fullName>
    </submittedName>
</protein>
<evidence type="ECO:0000259" key="11">
    <source>
        <dbReference type="PROSITE" id="PS51468"/>
    </source>
</evidence>
<keyword evidence="6" id="KW-0722">Serine protease inhibitor</keyword>
<evidence type="ECO:0000256" key="8">
    <source>
        <dbReference type="SAM" id="MobiDB-lite"/>
    </source>
</evidence>
<dbReference type="FunFam" id="3.40.50.410:FF:000013">
    <property type="entry name" value="inter-alpha-trypsin inhibitor heavy chain H2"/>
    <property type="match status" value="1"/>
</dbReference>
<reference evidence="12" key="3">
    <citation type="submission" date="2025-08" db="UniProtKB">
        <authorList>
            <consortium name="Ensembl"/>
        </authorList>
    </citation>
    <scope>IDENTIFICATION</scope>
</reference>
<name>A0A3B1IEB0_ASTMX</name>
<feature type="region of interest" description="Disordered" evidence="8">
    <location>
        <begin position="645"/>
        <end position="744"/>
    </location>
</feature>
<dbReference type="GO" id="GO:0005576">
    <property type="term" value="C:extracellular region"/>
    <property type="evidence" value="ECO:0007669"/>
    <property type="project" value="UniProtKB-SubCell"/>
</dbReference>
<dbReference type="SMART" id="SM00609">
    <property type="entry name" value="VIT"/>
    <property type="match status" value="1"/>
</dbReference>
<dbReference type="PANTHER" id="PTHR10338">
    <property type="entry name" value="INTER-ALPHA-TRYPSIN INHIBITOR HEAVY CHAIN FAMILY MEMBER"/>
    <property type="match status" value="1"/>
</dbReference>
<keyword evidence="13" id="KW-1185">Reference proteome</keyword>
<feature type="signal peptide" evidence="9">
    <location>
        <begin position="1"/>
        <end position="23"/>
    </location>
</feature>
<feature type="compositionally biased region" description="Low complexity" evidence="8">
    <location>
        <begin position="655"/>
        <end position="665"/>
    </location>
</feature>
<dbReference type="AlphaFoldDB" id="A0A3B1IEB0"/>
<evidence type="ECO:0000256" key="3">
    <source>
        <dbReference type="ARBA" id="ARBA00022525"/>
    </source>
</evidence>
<dbReference type="InterPro" id="IPR002035">
    <property type="entry name" value="VWF_A"/>
</dbReference>
<dbReference type="Pfam" id="PF08487">
    <property type="entry name" value="VIT"/>
    <property type="match status" value="1"/>
</dbReference>
<dbReference type="Pfam" id="PF00092">
    <property type="entry name" value="VWA"/>
    <property type="match status" value="1"/>
</dbReference>
<dbReference type="SMART" id="SM00327">
    <property type="entry name" value="VWA"/>
    <property type="match status" value="1"/>
</dbReference>
<evidence type="ECO:0000256" key="9">
    <source>
        <dbReference type="SAM" id="SignalP"/>
    </source>
</evidence>
<dbReference type="PANTHER" id="PTHR10338:SF119">
    <property type="entry name" value="INTER-ALPHA-TRYPSIN INHIBITOR HEAVY CHAIN H4"/>
    <property type="match status" value="1"/>
</dbReference>
<sequence length="954" mass="106378">MDRTAVRITLFTSLLLCAASGQAGKEQDVDIYSFHINSTVTSRYAITVITSRVANRLNESKEIHFEVKIPKNAFISKFRMTIEEKTYDGVVKKKEEAQQQYSDAVSRGESAGMISSVGRTLEEFKTSVTVAALSKVTFELTYEELLQRRHGKYDLLINAQPMQPVADFKIDVYIHESPGISFLEVKGGLNTKDLTNAVTTTRSVKEAWVNFYPTRDQQSSCDVCGKQGMNGDLIITYDVERPKPSGELRASDGYFVHYFAPTDVERIPKNVVFVIDRSGSMSGKKIQQTREALLKILGDVAEDDYFGLITFDSKIEVWRPELVQATDSNLKSAKNFVKEITDRGATDINAAVLKGVEMINRHQREGSASILILLTDGAPNTGVSHPPRIQANVKEAIGGKFPLYCLGFGFDVNYDFLEKMALENSGRAFRIYEDSDADLQLQGFYKTVAVPLLIDVNLNYPGAANLTQSVFRYYYNGSEIVVAGQITDNSLESFQTEVVAISKNDKVTYQESVIMKELDGALSENENVIQRLWAYLTVKQLLEKEMTLGGQEKDAVKEEALKLSLQYQFVTPLTSMVVTKPQGEKTQIADKPKEGEKIEASSRLAYSRPSSRRNQPSGGSWIIPLLANHPGPQLLLESASEVQSVQNSYVPESPQTSSVQRSGDSSGRRRSRIRQMSPGRVHGLMGQGDVQNSYVPESPQSSSVQRSGDSSGRRRSRIRPMSKSFGPLPHPTNPSAARRHRKPRLRTLPSVVGARFLISDNSQPKPLCYDLPPNPKLRLLKDPPSDFSMNGKLTLTGFKRIIIHYGTKHQLNLSSVYIQYTYDLNTEIFAWGQTSTKHGADSVSLILSDNELDVTMGTVRVVFFRHKKDGEWFLWPAVQQQPNNANAEGIFGKNNLQYEELPGSMIKINNVEVKATWSSANDYRRSPAPALGCWLVPYQIILGGNISNFTVSRL</sequence>
<keyword evidence="5 9" id="KW-0732">Signal</keyword>
<dbReference type="GO" id="GO:0004867">
    <property type="term" value="F:serine-type endopeptidase inhibitor activity"/>
    <property type="evidence" value="ECO:0007669"/>
    <property type="project" value="UniProtKB-KW"/>
</dbReference>
<feature type="compositionally biased region" description="Low complexity" evidence="8">
    <location>
        <begin position="698"/>
        <end position="710"/>
    </location>
</feature>
<dbReference type="PROSITE" id="PS50234">
    <property type="entry name" value="VWFA"/>
    <property type="match status" value="1"/>
</dbReference>